<proteinExistence type="predicted"/>
<evidence type="ECO:0000313" key="2">
    <source>
        <dbReference type="Proteomes" id="UP001331515"/>
    </source>
</evidence>
<accession>A0AAN8DP55</accession>
<keyword evidence="2" id="KW-1185">Reference proteome</keyword>
<organism evidence="1 2">
    <name type="scientific">Champsocephalus gunnari</name>
    <name type="common">Mackerel icefish</name>
    <dbReference type="NCBI Taxonomy" id="52237"/>
    <lineage>
        <taxon>Eukaryota</taxon>
        <taxon>Metazoa</taxon>
        <taxon>Chordata</taxon>
        <taxon>Craniata</taxon>
        <taxon>Vertebrata</taxon>
        <taxon>Euteleostomi</taxon>
        <taxon>Actinopterygii</taxon>
        <taxon>Neopterygii</taxon>
        <taxon>Teleostei</taxon>
        <taxon>Neoteleostei</taxon>
        <taxon>Acanthomorphata</taxon>
        <taxon>Eupercaria</taxon>
        <taxon>Perciformes</taxon>
        <taxon>Notothenioidei</taxon>
        <taxon>Channichthyidae</taxon>
        <taxon>Champsocephalus</taxon>
    </lineage>
</organism>
<dbReference type="Proteomes" id="UP001331515">
    <property type="component" value="Unassembled WGS sequence"/>
</dbReference>
<evidence type="ECO:0000313" key="1">
    <source>
        <dbReference type="EMBL" id="KAK5925330.1"/>
    </source>
</evidence>
<gene>
    <name evidence="1" type="ORF">CgunFtcFv8_017861</name>
</gene>
<name>A0AAN8DP55_CHAGU</name>
<dbReference type="AlphaFoldDB" id="A0AAN8DP55"/>
<comment type="caution">
    <text evidence="1">The sequence shown here is derived from an EMBL/GenBank/DDBJ whole genome shotgun (WGS) entry which is preliminary data.</text>
</comment>
<protein>
    <submittedName>
        <fullName evidence="1">Uncharacterized protein</fullName>
    </submittedName>
</protein>
<reference evidence="1 2" key="1">
    <citation type="journal article" date="2023" name="Mol. Biol. Evol.">
        <title>Genomics of Secondarily Temperate Adaptation in the Only Non-Antarctic Icefish.</title>
        <authorList>
            <person name="Rivera-Colon A.G."/>
            <person name="Rayamajhi N."/>
            <person name="Minhas B.F."/>
            <person name="Madrigal G."/>
            <person name="Bilyk K.T."/>
            <person name="Yoon V."/>
            <person name="Hune M."/>
            <person name="Gregory S."/>
            <person name="Cheng C.H.C."/>
            <person name="Catchen J.M."/>
        </authorList>
    </citation>
    <scope>NUCLEOTIDE SEQUENCE [LARGE SCALE GENOMIC DNA]</scope>
    <source>
        <tissue evidence="1">White muscle</tissue>
    </source>
</reference>
<sequence>MMCASPEQSSAVQRCDVHNVERTQVNCRATVHRAGVQQKALGAMYSRVYKIHSGWLESVLIGDQYTPMQEHILDIGANFA</sequence>
<dbReference type="EMBL" id="JAURVH010001520">
    <property type="protein sequence ID" value="KAK5925330.1"/>
    <property type="molecule type" value="Genomic_DNA"/>
</dbReference>